<feature type="non-terminal residue" evidence="2">
    <location>
        <position position="242"/>
    </location>
</feature>
<dbReference type="EMBL" id="LBMM01027990">
    <property type="protein sequence ID" value="KMQ82139.1"/>
    <property type="molecule type" value="Genomic_DNA"/>
</dbReference>
<keyword evidence="3" id="KW-1185">Reference proteome</keyword>
<sequence length="242" mass="28498">MEELRTKFDQLSQTVTDLENNDKDRSKETKGWTDTMNDYKSDIEDLRASIKKIEDLDLKDKMNRLEEGNKKKVKETKENFEEKLDEYKVEISNKIKTATDNLKVKIDEVKGESALKIHLEDLKTKFDQLNQTVTNLGTNDTQRLKETKGWADLVNNHEQDIEDLRKKIKKMEDLNLEDTITKVEEDDLKRLNQAKKDLEKKLEEYKDDISKVVENNVDDLKTIVDKIEKTMKGDKTTIDFYF</sequence>
<dbReference type="PaxDb" id="67767-A0A0J7JVJ5"/>
<evidence type="ECO:0000256" key="1">
    <source>
        <dbReference type="SAM" id="MobiDB-lite"/>
    </source>
</evidence>
<feature type="compositionally biased region" description="Basic and acidic residues" evidence="1">
    <location>
        <begin position="20"/>
        <end position="37"/>
    </location>
</feature>
<proteinExistence type="predicted"/>
<organism evidence="2 3">
    <name type="scientific">Lasius niger</name>
    <name type="common">Black garden ant</name>
    <dbReference type="NCBI Taxonomy" id="67767"/>
    <lineage>
        <taxon>Eukaryota</taxon>
        <taxon>Metazoa</taxon>
        <taxon>Ecdysozoa</taxon>
        <taxon>Arthropoda</taxon>
        <taxon>Hexapoda</taxon>
        <taxon>Insecta</taxon>
        <taxon>Pterygota</taxon>
        <taxon>Neoptera</taxon>
        <taxon>Endopterygota</taxon>
        <taxon>Hymenoptera</taxon>
        <taxon>Apocrita</taxon>
        <taxon>Aculeata</taxon>
        <taxon>Formicoidea</taxon>
        <taxon>Formicidae</taxon>
        <taxon>Formicinae</taxon>
        <taxon>Lasius</taxon>
        <taxon>Lasius</taxon>
    </lineage>
</organism>
<evidence type="ECO:0000313" key="2">
    <source>
        <dbReference type="EMBL" id="KMQ82139.1"/>
    </source>
</evidence>
<dbReference type="Gene3D" id="1.20.120.20">
    <property type="entry name" value="Apolipoprotein"/>
    <property type="match status" value="1"/>
</dbReference>
<gene>
    <name evidence="2" type="ORF">RF55_24040</name>
</gene>
<evidence type="ECO:0000313" key="3">
    <source>
        <dbReference type="Proteomes" id="UP000036403"/>
    </source>
</evidence>
<feature type="compositionally biased region" description="Polar residues" evidence="1">
    <location>
        <begin position="9"/>
        <end position="18"/>
    </location>
</feature>
<dbReference type="AlphaFoldDB" id="A0A0J7JVJ5"/>
<accession>A0A0J7JVJ5</accession>
<reference evidence="2 3" key="1">
    <citation type="submission" date="2015-04" db="EMBL/GenBank/DDBJ databases">
        <title>Lasius niger genome sequencing.</title>
        <authorList>
            <person name="Konorov E.A."/>
            <person name="Nikitin M.A."/>
            <person name="Kirill M.V."/>
            <person name="Chang P."/>
        </authorList>
    </citation>
    <scope>NUCLEOTIDE SEQUENCE [LARGE SCALE GENOMIC DNA]</scope>
    <source>
        <tissue evidence="2">Whole</tissue>
    </source>
</reference>
<comment type="caution">
    <text evidence="2">The sequence shown here is derived from an EMBL/GenBank/DDBJ whole genome shotgun (WGS) entry which is preliminary data.</text>
</comment>
<feature type="region of interest" description="Disordered" evidence="1">
    <location>
        <begin position="1"/>
        <end position="37"/>
    </location>
</feature>
<dbReference type="Proteomes" id="UP000036403">
    <property type="component" value="Unassembled WGS sequence"/>
</dbReference>
<protein>
    <submittedName>
        <fullName evidence="2">Viral a-type inclusion protein</fullName>
    </submittedName>
</protein>
<name>A0A0J7JVJ5_LASNI</name>